<dbReference type="AlphaFoldDB" id="S3CPU1"/>
<name>S3CPU1_GLAL2</name>
<dbReference type="GeneID" id="19468670"/>
<feature type="compositionally biased region" description="Polar residues" evidence="1">
    <location>
        <begin position="272"/>
        <end position="283"/>
    </location>
</feature>
<feature type="compositionally biased region" description="Polar residues" evidence="1">
    <location>
        <begin position="56"/>
        <end position="72"/>
    </location>
</feature>
<evidence type="ECO:0000256" key="1">
    <source>
        <dbReference type="SAM" id="MobiDB-lite"/>
    </source>
</evidence>
<feature type="compositionally biased region" description="Acidic residues" evidence="1">
    <location>
        <begin position="312"/>
        <end position="337"/>
    </location>
</feature>
<dbReference type="RefSeq" id="XP_008084410.1">
    <property type="nucleotide sequence ID" value="XM_008086219.1"/>
</dbReference>
<feature type="compositionally biased region" description="Polar residues" evidence="1">
    <location>
        <begin position="712"/>
        <end position="730"/>
    </location>
</feature>
<sequence>MDLENNNLDYEFSEEQWESVHRRTDHFNRDVDNDFDQYMGNAASGNHQHAEDSIDPQFQQPGSQTPFTHQPQPLNPSPAGRHFMVNSQIFPQQGTQNLQRHAASSGGDPPAFRPIYQSPHSSQNIFSFGPSPPLPRPSLQPQQDHHTASYLQLFEDTDNNINIDGSTAELNSNSLLSTDYQYQQDNQLQTTSQYWLAQQQSAVHPVNAGSHYHNDRNCQSAHNYSAPQHTSWELESTMADDSYLDESRTASMGTQIDEVNNSHDGSQLYEVATTSSHNGNPPSVDNEGSEYHPHSESAVSEPDLDACHQGDGEETGEVDEADEAGGENLEVDPEEDTEKPKGKKKKTNVVVPRPPRTLKPQDPNDLICPGTITSVSDFEYKKWEAVMARKRAKFVPQFDLTTPEGQAAKAKYDELFRNRVAQIFRAVMDCDNEEIIDLPTKNAEGVSAIAKKIVNHVFDPEFVEERCARVVEAIVDYDNGIIGITEANRSLKIEKKLTFDERFELVKKALRKSKNTCKNVLKNNDYIYTLVASPSGHSKRTEVNNVLNIKRSMQVKTAVALTKLAKGEVPEVLLPRVDEMKALDEMPKGPRSNAKDPNKPKRKYKKNPKKAATETTEVDDAAPSQPRQKRKYTKRTPATQPPAEADNAEENTEQTQKPAKRTRTKKNAEPKPVEEGGVSAVAGPSRQVSRTASAEGSSRQASSTSSGRPGPSMTSPHASSEFTFRSSSDETMAINARMNNTQHVTGPPPTQVVMPRVPMFGAPGSDIVLDVRHAVRTVPHSAPRHQSDGRMSFADDYSAGNQDSMFEFGDLEEPLFGDE</sequence>
<protein>
    <submittedName>
        <fullName evidence="2">Uncharacterized protein</fullName>
    </submittedName>
</protein>
<reference evidence="2 3" key="1">
    <citation type="journal article" date="2013" name="BMC Genomics">
        <title>Genomics-driven discovery of the pneumocandin biosynthetic gene cluster in the fungus Glarea lozoyensis.</title>
        <authorList>
            <person name="Chen L."/>
            <person name="Yue Q."/>
            <person name="Zhang X."/>
            <person name="Xiang M."/>
            <person name="Wang C."/>
            <person name="Li S."/>
            <person name="Che Y."/>
            <person name="Ortiz-Lopez F.J."/>
            <person name="Bills G.F."/>
            <person name="Liu X."/>
            <person name="An Z."/>
        </authorList>
    </citation>
    <scope>NUCLEOTIDE SEQUENCE [LARGE SCALE GENOMIC DNA]</scope>
    <source>
        <strain evidence="3">ATCC 20868 / MF5171</strain>
    </source>
</reference>
<feature type="compositionally biased region" description="Basic residues" evidence="1">
    <location>
        <begin position="600"/>
        <end position="609"/>
    </location>
</feature>
<keyword evidence="3" id="KW-1185">Reference proteome</keyword>
<dbReference type="HOGENOM" id="CLU_018253_0_0_1"/>
<feature type="region of interest" description="Disordered" evidence="1">
    <location>
        <begin position="94"/>
        <end position="132"/>
    </location>
</feature>
<proteinExistence type="predicted"/>
<feature type="region of interest" description="Disordered" evidence="1">
    <location>
        <begin position="35"/>
        <end position="80"/>
    </location>
</feature>
<feature type="region of interest" description="Disordered" evidence="1">
    <location>
        <begin position="778"/>
        <end position="798"/>
    </location>
</feature>
<dbReference type="KEGG" id="glz:GLAREA_09623"/>
<gene>
    <name evidence="2" type="ORF">GLAREA_09623</name>
</gene>
<dbReference type="EMBL" id="KE145368">
    <property type="protein sequence ID" value="EPE28502.1"/>
    <property type="molecule type" value="Genomic_DNA"/>
</dbReference>
<evidence type="ECO:0000313" key="3">
    <source>
        <dbReference type="Proteomes" id="UP000016922"/>
    </source>
</evidence>
<evidence type="ECO:0000313" key="2">
    <source>
        <dbReference type="EMBL" id="EPE28502.1"/>
    </source>
</evidence>
<feature type="region of interest" description="Disordered" evidence="1">
    <location>
        <begin position="272"/>
        <end position="365"/>
    </location>
</feature>
<accession>S3CPU1</accession>
<feature type="compositionally biased region" description="Low complexity" evidence="1">
    <location>
        <begin position="692"/>
        <end position="706"/>
    </location>
</feature>
<feature type="region of interest" description="Disordered" evidence="1">
    <location>
        <begin position="582"/>
        <end position="758"/>
    </location>
</feature>
<dbReference type="Proteomes" id="UP000016922">
    <property type="component" value="Unassembled WGS sequence"/>
</dbReference>
<feature type="compositionally biased region" description="Basic and acidic residues" evidence="1">
    <location>
        <begin position="582"/>
        <end position="599"/>
    </location>
</feature>
<organism evidence="2 3">
    <name type="scientific">Glarea lozoyensis (strain ATCC 20868 / MF5171)</name>
    <dbReference type="NCBI Taxonomy" id="1116229"/>
    <lineage>
        <taxon>Eukaryota</taxon>
        <taxon>Fungi</taxon>
        <taxon>Dikarya</taxon>
        <taxon>Ascomycota</taxon>
        <taxon>Pezizomycotina</taxon>
        <taxon>Leotiomycetes</taxon>
        <taxon>Helotiales</taxon>
        <taxon>Helotiaceae</taxon>
        <taxon>Glarea</taxon>
    </lineage>
</organism>
<dbReference type="OrthoDB" id="10342007at2759"/>